<sequence length="294" mass="31206">MPSLLASLTLLLAISCPSAPPPPPPFQAPYPMGKNSGSTNYTMFDIDRLLHLVEQALSLGRDEWERLAVTARKPTGMPEMTPHITRAKEAKQAIDEKANVIEIDDEADRDQGFVKPDFSFEADPDDDYFEGGEGGNGQHDAQGGAGHDEPVDTDESVAGESTGSSAPPSRGEFQELLAAPFAVDELGSRVQTPLPAPLRAPQNARQPGSGGPPKPRKSSTNVAASDGNLPTGAPVDQGRSPANPKKDSKYKTSSNRLGGTDLTSFRDAVGSKRAFEEDKETLEASFARPNESGP</sequence>
<feature type="chain" id="PRO_5025510554" description="DUF6818 domain-containing protein" evidence="2">
    <location>
        <begin position="20"/>
        <end position="294"/>
    </location>
</feature>
<feature type="compositionally biased region" description="Acidic residues" evidence="1">
    <location>
        <begin position="120"/>
        <end position="130"/>
    </location>
</feature>
<keyword evidence="2" id="KW-0732">Signal</keyword>
<feature type="region of interest" description="Disordered" evidence="1">
    <location>
        <begin position="103"/>
        <end position="294"/>
    </location>
</feature>
<name>A0A6A4B8Q8_9STRA</name>
<comment type="caution">
    <text evidence="4">The sequence shown here is derived from an EMBL/GenBank/DDBJ whole genome shotgun (WGS) entry which is preliminary data.</text>
</comment>
<evidence type="ECO:0000313" key="5">
    <source>
        <dbReference type="Proteomes" id="UP000437068"/>
    </source>
</evidence>
<gene>
    <name evidence="4" type="ORF">PF001_g29002</name>
</gene>
<dbReference type="PANTHER" id="PTHR34409:SF1">
    <property type="entry name" value="MYB-LIKE DOMAIN-CONTAINING PROTEIN"/>
    <property type="match status" value="1"/>
</dbReference>
<dbReference type="InterPro" id="IPR049203">
    <property type="entry name" value="DUF6818"/>
</dbReference>
<dbReference type="EMBL" id="QXGE01004639">
    <property type="protein sequence ID" value="KAE9269949.1"/>
    <property type="molecule type" value="Genomic_DNA"/>
</dbReference>
<evidence type="ECO:0000256" key="1">
    <source>
        <dbReference type="SAM" id="MobiDB-lite"/>
    </source>
</evidence>
<feature type="domain" description="DUF6818" evidence="3">
    <location>
        <begin position="70"/>
        <end position="111"/>
    </location>
</feature>
<evidence type="ECO:0000313" key="4">
    <source>
        <dbReference type="EMBL" id="KAE9269949.1"/>
    </source>
</evidence>
<feature type="compositionally biased region" description="Polar residues" evidence="1">
    <location>
        <begin position="251"/>
        <end position="263"/>
    </location>
</feature>
<dbReference type="AlphaFoldDB" id="A0A6A4B8Q8"/>
<evidence type="ECO:0000256" key="2">
    <source>
        <dbReference type="SAM" id="SignalP"/>
    </source>
</evidence>
<protein>
    <recommendedName>
        <fullName evidence="3">DUF6818 domain-containing protein</fullName>
    </recommendedName>
</protein>
<dbReference type="Proteomes" id="UP000437068">
    <property type="component" value="Unassembled WGS sequence"/>
</dbReference>
<organism evidence="4 5">
    <name type="scientific">Phytophthora fragariae</name>
    <dbReference type="NCBI Taxonomy" id="53985"/>
    <lineage>
        <taxon>Eukaryota</taxon>
        <taxon>Sar</taxon>
        <taxon>Stramenopiles</taxon>
        <taxon>Oomycota</taxon>
        <taxon>Peronosporomycetes</taxon>
        <taxon>Peronosporales</taxon>
        <taxon>Peronosporaceae</taxon>
        <taxon>Phytophthora</taxon>
    </lineage>
</organism>
<dbReference type="Pfam" id="PF20681">
    <property type="entry name" value="DUF6818"/>
    <property type="match status" value="1"/>
</dbReference>
<dbReference type="PANTHER" id="PTHR34409">
    <property type="entry name" value="SET DOMAIN-CONTAINING PROTEIN"/>
    <property type="match status" value="1"/>
</dbReference>
<evidence type="ECO:0000259" key="3">
    <source>
        <dbReference type="Pfam" id="PF20681"/>
    </source>
</evidence>
<reference evidence="4 5" key="1">
    <citation type="submission" date="2018-08" db="EMBL/GenBank/DDBJ databases">
        <title>Genomic investigation of the strawberry pathogen Phytophthora fragariae indicates pathogenicity is determined by transcriptional variation in three key races.</title>
        <authorList>
            <person name="Adams T.M."/>
            <person name="Armitage A.D."/>
            <person name="Sobczyk M.K."/>
            <person name="Bates H.J."/>
            <person name="Dunwell J.M."/>
            <person name="Nellist C.F."/>
            <person name="Harrison R.J."/>
        </authorList>
    </citation>
    <scope>NUCLEOTIDE SEQUENCE [LARGE SCALE GENOMIC DNA]</scope>
    <source>
        <strain evidence="4 5">A4</strain>
    </source>
</reference>
<accession>A0A6A4B8Q8</accession>
<feature type="signal peptide" evidence="2">
    <location>
        <begin position="1"/>
        <end position="19"/>
    </location>
</feature>
<proteinExistence type="predicted"/>